<dbReference type="OrthoDB" id="1067477at2759"/>
<dbReference type="SMART" id="SM00645">
    <property type="entry name" value="Pept_C1"/>
    <property type="match status" value="1"/>
</dbReference>
<name>V4LVN7_EUTSA</name>
<evidence type="ECO:0000313" key="6">
    <source>
        <dbReference type="EMBL" id="ESQ46537.1"/>
    </source>
</evidence>
<feature type="non-terminal residue" evidence="6">
    <location>
        <position position="1"/>
    </location>
</feature>
<keyword evidence="4" id="KW-0788">Thiol protease</keyword>
<comment type="similarity">
    <text evidence="1">Belongs to the peptidase C1 family.</text>
</comment>
<dbReference type="STRING" id="72664.V4LVN7"/>
<reference evidence="6 7" key="1">
    <citation type="journal article" date="2013" name="Front. Plant Sci.">
        <title>The Reference Genome of the Halophytic Plant Eutrema salsugineum.</title>
        <authorList>
            <person name="Yang R."/>
            <person name="Jarvis D.E."/>
            <person name="Chen H."/>
            <person name="Beilstein M.A."/>
            <person name="Grimwood J."/>
            <person name="Jenkins J."/>
            <person name="Shu S."/>
            <person name="Prochnik S."/>
            <person name="Xin M."/>
            <person name="Ma C."/>
            <person name="Schmutz J."/>
            <person name="Wing R.A."/>
            <person name="Mitchell-Olds T."/>
            <person name="Schumaker K.S."/>
            <person name="Wang X."/>
        </authorList>
    </citation>
    <scope>NUCLEOTIDE SEQUENCE [LARGE SCALE GENOMIC DNA]</scope>
</reference>
<dbReference type="InterPro" id="IPR038765">
    <property type="entry name" value="Papain-like_cys_pep_sf"/>
</dbReference>
<dbReference type="SUPFAM" id="SSF54001">
    <property type="entry name" value="Cysteine proteinases"/>
    <property type="match status" value="1"/>
</dbReference>
<dbReference type="AlphaFoldDB" id="V4LVN7"/>
<gene>
    <name evidence="6" type="ORF">EUTSA_v10000455mg</name>
</gene>
<protein>
    <recommendedName>
        <fullName evidence="5">Peptidase C1A papain C-terminal domain-containing protein</fullName>
    </recommendedName>
</protein>
<evidence type="ECO:0000256" key="2">
    <source>
        <dbReference type="ARBA" id="ARBA00022670"/>
    </source>
</evidence>
<dbReference type="PANTHER" id="PTHR12411">
    <property type="entry name" value="CYSTEINE PROTEASE FAMILY C1-RELATED"/>
    <property type="match status" value="1"/>
</dbReference>
<dbReference type="Pfam" id="PF00112">
    <property type="entry name" value="Peptidase_C1"/>
    <property type="match status" value="1"/>
</dbReference>
<dbReference type="EMBL" id="KI517426">
    <property type="protein sequence ID" value="ESQ46537.1"/>
    <property type="molecule type" value="Genomic_DNA"/>
</dbReference>
<dbReference type="InterPro" id="IPR013128">
    <property type="entry name" value="Peptidase_C1A"/>
</dbReference>
<dbReference type="Gramene" id="ESQ46537">
    <property type="protein sequence ID" value="ESQ46537"/>
    <property type="gene ID" value="EUTSA_v10000455mg"/>
</dbReference>
<dbReference type="OMA" id="NHEVCWA"/>
<dbReference type="Proteomes" id="UP000030689">
    <property type="component" value="Unassembled WGS sequence"/>
</dbReference>
<evidence type="ECO:0000313" key="7">
    <source>
        <dbReference type="Proteomes" id="UP000030689"/>
    </source>
</evidence>
<dbReference type="GO" id="GO:0008234">
    <property type="term" value="F:cysteine-type peptidase activity"/>
    <property type="evidence" value="ECO:0007669"/>
    <property type="project" value="UniProtKB-KW"/>
</dbReference>
<dbReference type="KEGG" id="eus:EUTSA_v10000455mg"/>
<keyword evidence="3" id="KW-0378">Hydrolase</keyword>
<dbReference type="GO" id="GO:0006508">
    <property type="term" value="P:proteolysis"/>
    <property type="evidence" value="ECO:0007669"/>
    <property type="project" value="UniProtKB-KW"/>
</dbReference>
<keyword evidence="2" id="KW-0645">Protease</keyword>
<proteinExistence type="inferred from homology"/>
<organism evidence="6 7">
    <name type="scientific">Eutrema salsugineum</name>
    <name type="common">Saltwater cress</name>
    <name type="synonym">Sisymbrium salsugineum</name>
    <dbReference type="NCBI Taxonomy" id="72664"/>
    <lineage>
        <taxon>Eukaryota</taxon>
        <taxon>Viridiplantae</taxon>
        <taxon>Streptophyta</taxon>
        <taxon>Embryophyta</taxon>
        <taxon>Tracheophyta</taxon>
        <taxon>Spermatophyta</taxon>
        <taxon>Magnoliopsida</taxon>
        <taxon>eudicotyledons</taxon>
        <taxon>Gunneridae</taxon>
        <taxon>Pentapetalae</taxon>
        <taxon>rosids</taxon>
        <taxon>malvids</taxon>
        <taxon>Brassicales</taxon>
        <taxon>Brassicaceae</taxon>
        <taxon>Eutremeae</taxon>
        <taxon>Eutrema</taxon>
    </lineage>
</organism>
<evidence type="ECO:0000256" key="3">
    <source>
        <dbReference type="ARBA" id="ARBA00022801"/>
    </source>
</evidence>
<dbReference type="Gene3D" id="3.90.70.10">
    <property type="entry name" value="Cysteine proteinases"/>
    <property type="match status" value="1"/>
</dbReference>
<keyword evidence="7" id="KW-1185">Reference proteome</keyword>
<dbReference type="InterPro" id="IPR000668">
    <property type="entry name" value="Peptidase_C1A_C"/>
</dbReference>
<accession>V4LVN7</accession>
<sequence>DHIQMSMIKDDLWSEKMGPVKQQGNHDCCWAVASAEVVSNVRHELGHDTTYVEYSVQYLVDFTRPELRRLSRKTAHFCYPLHVKKALDFISQKGIEREDARPFSKDVCKEDVSPVQPSNVLAYIKEAITVDKVDEVVEILRKHAIACDIPIFEPEYSGIEDKIYRGPTSRISRYVAQHSGNLVGGGIDDGEKYLRFRSSHSEDFGLKGTMKVSMEAMLMCLSSRSS</sequence>
<feature type="non-terminal residue" evidence="6">
    <location>
        <position position="226"/>
    </location>
</feature>
<feature type="domain" description="Peptidase C1A papain C-terminal" evidence="5">
    <location>
        <begin position="8"/>
        <end position="223"/>
    </location>
</feature>
<evidence type="ECO:0000256" key="1">
    <source>
        <dbReference type="ARBA" id="ARBA00008455"/>
    </source>
</evidence>
<evidence type="ECO:0000259" key="5">
    <source>
        <dbReference type="SMART" id="SM00645"/>
    </source>
</evidence>
<evidence type="ECO:0000256" key="4">
    <source>
        <dbReference type="ARBA" id="ARBA00022807"/>
    </source>
</evidence>